<organism evidence="2 3">
    <name type="scientific">Timema podura</name>
    <name type="common">Walking stick</name>
    <dbReference type="NCBI Taxonomy" id="61482"/>
    <lineage>
        <taxon>Eukaryota</taxon>
        <taxon>Metazoa</taxon>
        <taxon>Ecdysozoa</taxon>
        <taxon>Arthropoda</taxon>
        <taxon>Hexapoda</taxon>
        <taxon>Insecta</taxon>
        <taxon>Pterygota</taxon>
        <taxon>Neoptera</taxon>
        <taxon>Polyneoptera</taxon>
        <taxon>Phasmatodea</taxon>
        <taxon>Timematodea</taxon>
        <taxon>Timematoidea</taxon>
        <taxon>Timematidae</taxon>
        <taxon>Timema</taxon>
    </lineage>
</organism>
<dbReference type="EMBL" id="CAJPIN010070909">
    <property type="protein sequence ID" value="CAG2067556.1"/>
    <property type="molecule type" value="Genomic_DNA"/>
</dbReference>
<gene>
    <name evidence="2" type="ORF">TPAB3V08_LOCUS14499</name>
</gene>
<dbReference type="PROSITE" id="PS50853">
    <property type="entry name" value="FN3"/>
    <property type="match status" value="2"/>
</dbReference>
<dbReference type="Gene3D" id="2.60.40.10">
    <property type="entry name" value="Immunoglobulins"/>
    <property type="match status" value="2"/>
</dbReference>
<dbReference type="InterPro" id="IPR003961">
    <property type="entry name" value="FN3_dom"/>
</dbReference>
<dbReference type="InterPro" id="IPR013783">
    <property type="entry name" value="Ig-like_fold"/>
</dbReference>
<reference evidence="2" key="1">
    <citation type="submission" date="2021-03" db="EMBL/GenBank/DDBJ databases">
        <authorList>
            <person name="Tran Van P."/>
        </authorList>
    </citation>
    <scope>NUCLEOTIDE SEQUENCE</scope>
</reference>
<keyword evidence="3" id="KW-1185">Reference proteome</keyword>
<name>A0ABN7PIG2_TIMPD</name>
<protein>
    <recommendedName>
        <fullName evidence="1">Fibronectin type-III domain-containing protein</fullName>
    </recommendedName>
</protein>
<dbReference type="InterPro" id="IPR036116">
    <property type="entry name" value="FN3_sf"/>
</dbReference>
<feature type="domain" description="Fibronectin type-III" evidence="1">
    <location>
        <begin position="85"/>
        <end position="124"/>
    </location>
</feature>
<feature type="domain" description="Fibronectin type-III" evidence="1">
    <location>
        <begin position="1"/>
        <end position="80"/>
    </location>
</feature>
<evidence type="ECO:0000259" key="1">
    <source>
        <dbReference type="PROSITE" id="PS50853"/>
    </source>
</evidence>
<proteinExistence type="predicted"/>
<sequence length="124" mass="14484">MQVMPEIEHNAPRFMYRVYWKRDIPGEQWQSNDIMDWKQNKLVIPNQPTFQQYRIKVVAINEKGEANVSPKEEIGYSGEDVPTQAPQDFRVEQVTNSNSALLSWSPVPEDSIRGHFMGYKVRDT</sequence>
<dbReference type="Proteomes" id="UP001153148">
    <property type="component" value="Unassembled WGS sequence"/>
</dbReference>
<comment type="caution">
    <text evidence="2">The sequence shown here is derived from an EMBL/GenBank/DDBJ whole genome shotgun (WGS) entry which is preliminary data.</text>
</comment>
<evidence type="ECO:0000313" key="3">
    <source>
        <dbReference type="Proteomes" id="UP001153148"/>
    </source>
</evidence>
<evidence type="ECO:0000313" key="2">
    <source>
        <dbReference type="EMBL" id="CAG2067556.1"/>
    </source>
</evidence>
<dbReference type="SUPFAM" id="SSF49265">
    <property type="entry name" value="Fibronectin type III"/>
    <property type="match status" value="1"/>
</dbReference>
<accession>A0ABN7PIG2</accession>
<dbReference type="CDD" id="cd00063">
    <property type="entry name" value="FN3"/>
    <property type="match status" value="2"/>
</dbReference>